<name>A0ABN0WUS1_9ACTN</name>
<dbReference type="Proteomes" id="UP001500063">
    <property type="component" value="Unassembled WGS sequence"/>
</dbReference>
<accession>A0ABN0WUS1</accession>
<protein>
    <submittedName>
        <fullName evidence="1">Uncharacterized protein</fullName>
    </submittedName>
</protein>
<comment type="caution">
    <text evidence="1">The sequence shown here is derived from an EMBL/GenBank/DDBJ whole genome shotgun (WGS) entry which is preliminary data.</text>
</comment>
<gene>
    <name evidence="1" type="ORF">GCM10010319_24820</name>
</gene>
<evidence type="ECO:0000313" key="1">
    <source>
        <dbReference type="EMBL" id="GAA0347278.1"/>
    </source>
</evidence>
<keyword evidence="2" id="KW-1185">Reference proteome</keyword>
<sequence>MPATDPDQVPATPLYTITVTPSGDTTLDGEPVHAEPHQEPRVAALAEIRVRAALCDRTVRVNAKEPDGTIWPLLVDTDGNVTVLETPHPTPPVHAPALATARDWQAPLPSHHQPLYAHLLTAERAHDLAAAITIATTLETALTQRYGLRHPHTLNILTLRTWLTLRHQPNSHDTIELLLHTAQQRHEADAQPPQDTARCARNAHALWRRLAHTDPLAGWELSADVIRVLDLIGETSRARDVRGRTAAARPERRGACGF</sequence>
<dbReference type="RefSeq" id="WP_344117819.1">
    <property type="nucleotide sequence ID" value="NZ_BAAABW010000013.1"/>
</dbReference>
<dbReference type="EMBL" id="BAAABW010000013">
    <property type="protein sequence ID" value="GAA0347278.1"/>
    <property type="molecule type" value="Genomic_DNA"/>
</dbReference>
<proteinExistence type="predicted"/>
<organism evidence="1 2">
    <name type="scientific">Streptomyces blastmyceticus</name>
    <dbReference type="NCBI Taxonomy" id="68180"/>
    <lineage>
        <taxon>Bacteria</taxon>
        <taxon>Bacillati</taxon>
        <taxon>Actinomycetota</taxon>
        <taxon>Actinomycetes</taxon>
        <taxon>Kitasatosporales</taxon>
        <taxon>Streptomycetaceae</taxon>
        <taxon>Streptomyces</taxon>
    </lineage>
</organism>
<evidence type="ECO:0000313" key="2">
    <source>
        <dbReference type="Proteomes" id="UP001500063"/>
    </source>
</evidence>
<reference evidence="1 2" key="1">
    <citation type="journal article" date="2019" name="Int. J. Syst. Evol. Microbiol.">
        <title>The Global Catalogue of Microorganisms (GCM) 10K type strain sequencing project: providing services to taxonomists for standard genome sequencing and annotation.</title>
        <authorList>
            <consortium name="The Broad Institute Genomics Platform"/>
            <consortium name="The Broad Institute Genome Sequencing Center for Infectious Disease"/>
            <person name="Wu L."/>
            <person name="Ma J."/>
        </authorList>
    </citation>
    <scope>NUCLEOTIDE SEQUENCE [LARGE SCALE GENOMIC DNA]</scope>
    <source>
        <strain evidence="1 2">JCM 4565</strain>
    </source>
</reference>